<dbReference type="STRING" id="112901.SAMN04488500_11080"/>
<dbReference type="AlphaFoldDB" id="A0A1W2CBV7"/>
<feature type="region of interest" description="Disordered" evidence="1">
    <location>
        <begin position="1"/>
        <end position="44"/>
    </location>
</feature>
<dbReference type="EMBL" id="FWXI01000010">
    <property type="protein sequence ID" value="SMC82660.1"/>
    <property type="molecule type" value="Genomic_DNA"/>
</dbReference>
<evidence type="ECO:0000313" key="2">
    <source>
        <dbReference type="EMBL" id="SMC82660.1"/>
    </source>
</evidence>
<proteinExistence type="predicted"/>
<reference evidence="2 3" key="1">
    <citation type="submission" date="2017-04" db="EMBL/GenBank/DDBJ databases">
        <authorList>
            <person name="Afonso C.L."/>
            <person name="Miller P.J."/>
            <person name="Scott M.A."/>
            <person name="Spackman E."/>
            <person name="Goraichik I."/>
            <person name="Dimitrov K.M."/>
            <person name="Suarez D.L."/>
            <person name="Swayne D.E."/>
        </authorList>
    </citation>
    <scope>NUCLEOTIDE SEQUENCE [LARGE SCALE GENOMIC DNA]</scope>
    <source>
        <strain evidence="2 3">DSM 5090</strain>
    </source>
</reference>
<feature type="compositionally biased region" description="Low complexity" evidence="1">
    <location>
        <begin position="9"/>
        <end position="23"/>
    </location>
</feature>
<evidence type="ECO:0000256" key="1">
    <source>
        <dbReference type="SAM" id="MobiDB-lite"/>
    </source>
</evidence>
<dbReference type="Proteomes" id="UP000192738">
    <property type="component" value="Unassembled WGS sequence"/>
</dbReference>
<sequence>MATKDLLDSNNAKNNKPAASMNNEKNANKASQKKHMPCKNSLPT</sequence>
<keyword evidence="3" id="KW-1185">Reference proteome</keyword>
<accession>A0A1W2CBV7</accession>
<dbReference type="RefSeq" id="WP_281252394.1">
    <property type="nucleotide sequence ID" value="NZ_CP155572.1"/>
</dbReference>
<gene>
    <name evidence="2" type="ORF">SAMN04488500_11080</name>
</gene>
<evidence type="ECO:0000313" key="3">
    <source>
        <dbReference type="Proteomes" id="UP000192738"/>
    </source>
</evidence>
<organism evidence="2 3">
    <name type="scientific">Sporomusa malonica</name>
    <dbReference type="NCBI Taxonomy" id="112901"/>
    <lineage>
        <taxon>Bacteria</taxon>
        <taxon>Bacillati</taxon>
        <taxon>Bacillota</taxon>
        <taxon>Negativicutes</taxon>
        <taxon>Selenomonadales</taxon>
        <taxon>Sporomusaceae</taxon>
        <taxon>Sporomusa</taxon>
    </lineage>
</organism>
<name>A0A1W2CBV7_9FIRM</name>
<protein>
    <submittedName>
        <fullName evidence="2">Uncharacterized protein</fullName>
    </submittedName>
</protein>